<organism evidence="2 3">
    <name type="scientific">Protopolystoma xenopodis</name>
    <dbReference type="NCBI Taxonomy" id="117903"/>
    <lineage>
        <taxon>Eukaryota</taxon>
        <taxon>Metazoa</taxon>
        <taxon>Spiralia</taxon>
        <taxon>Lophotrochozoa</taxon>
        <taxon>Platyhelminthes</taxon>
        <taxon>Monogenea</taxon>
        <taxon>Polyopisthocotylea</taxon>
        <taxon>Polystomatidea</taxon>
        <taxon>Polystomatidae</taxon>
        <taxon>Protopolystoma</taxon>
    </lineage>
</organism>
<proteinExistence type="predicted"/>
<evidence type="ECO:0000313" key="3">
    <source>
        <dbReference type="Proteomes" id="UP000784294"/>
    </source>
</evidence>
<comment type="caution">
    <text evidence="2">The sequence shown here is derived from an EMBL/GenBank/DDBJ whole genome shotgun (WGS) entry which is preliminary data.</text>
</comment>
<name>A0A3S4ZIK2_9PLAT</name>
<gene>
    <name evidence="2" type="ORF">PXEA_LOCUS5832</name>
</gene>
<protein>
    <submittedName>
        <fullName evidence="2">Uncharacterized protein</fullName>
    </submittedName>
</protein>
<evidence type="ECO:0000256" key="1">
    <source>
        <dbReference type="SAM" id="MobiDB-lite"/>
    </source>
</evidence>
<sequence>MKAKCKKASQFVKSFLFTFVYSSPFSFLKVLDINLLSDVPEDVSTSGGHPGSSVLSTSGDAFLDEPAATTCGSIASPPTLGLTSKDNSSGIGSENVQSAGRSSARRIGSSSSYHTTSTSEKDFKIFIAIRSGVRHFPAGFQPELICRLGVPCLNLDIGNNGGGPLDSIADASILPPPSISLITFCSGFQMRVTNLAIAYKSFKQISLVSLYLLVEIL</sequence>
<feature type="region of interest" description="Disordered" evidence="1">
    <location>
        <begin position="70"/>
        <end position="116"/>
    </location>
</feature>
<reference evidence="2" key="1">
    <citation type="submission" date="2018-11" db="EMBL/GenBank/DDBJ databases">
        <authorList>
            <consortium name="Pathogen Informatics"/>
        </authorList>
    </citation>
    <scope>NUCLEOTIDE SEQUENCE</scope>
</reference>
<accession>A0A3S4ZIK2</accession>
<feature type="compositionally biased region" description="Polar residues" evidence="1">
    <location>
        <begin position="81"/>
        <end position="97"/>
    </location>
</feature>
<keyword evidence="3" id="KW-1185">Reference proteome</keyword>
<dbReference type="AlphaFoldDB" id="A0A3S4ZIK2"/>
<dbReference type="Proteomes" id="UP000784294">
    <property type="component" value="Unassembled WGS sequence"/>
</dbReference>
<dbReference type="EMBL" id="CAAALY010014643">
    <property type="protein sequence ID" value="VEL12392.1"/>
    <property type="molecule type" value="Genomic_DNA"/>
</dbReference>
<evidence type="ECO:0000313" key="2">
    <source>
        <dbReference type="EMBL" id="VEL12392.1"/>
    </source>
</evidence>
<feature type="compositionally biased region" description="Low complexity" evidence="1">
    <location>
        <begin position="98"/>
        <end position="116"/>
    </location>
</feature>